<feature type="region of interest" description="Disordered" evidence="1">
    <location>
        <begin position="32"/>
        <end position="60"/>
    </location>
</feature>
<name>A0A1J3D4U6_NOCCA</name>
<dbReference type="EMBL" id="GEVI01017302">
    <property type="protein sequence ID" value="JAU15018.1"/>
    <property type="molecule type" value="Transcribed_RNA"/>
</dbReference>
<dbReference type="AlphaFoldDB" id="A0A1J3D4U6"/>
<evidence type="ECO:0000256" key="1">
    <source>
        <dbReference type="SAM" id="MobiDB-lite"/>
    </source>
</evidence>
<protein>
    <submittedName>
        <fullName evidence="2">Uncharacterized protein</fullName>
    </submittedName>
</protein>
<reference evidence="2" key="1">
    <citation type="submission" date="2016-07" db="EMBL/GenBank/DDBJ databases">
        <title>De novo transcriptome assembly of four accessions of the metal hyperaccumulator plant Noccaea caerulescens.</title>
        <authorList>
            <person name="Blande D."/>
            <person name="Halimaa P."/>
            <person name="Tervahauta A.I."/>
            <person name="Aarts M.G."/>
            <person name="Karenlampi S.O."/>
        </authorList>
    </citation>
    <scope>NUCLEOTIDE SEQUENCE</scope>
</reference>
<gene>
    <name evidence="2" type="ORF">GA_TR16279_c0_g1_i1_g.52299</name>
</gene>
<proteinExistence type="predicted"/>
<feature type="compositionally biased region" description="Basic residues" evidence="1">
    <location>
        <begin position="32"/>
        <end position="47"/>
    </location>
</feature>
<dbReference type="PANTHER" id="PTHR33356">
    <property type="entry name" value="TIP41-LIKE PROTEIN"/>
    <property type="match status" value="1"/>
</dbReference>
<organism evidence="2">
    <name type="scientific">Noccaea caerulescens</name>
    <name type="common">Alpine penny-cress</name>
    <name type="synonym">Thlaspi caerulescens</name>
    <dbReference type="NCBI Taxonomy" id="107243"/>
    <lineage>
        <taxon>Eukaryota</taxon>
        <taxon>Viridiplantae</taxon>
        <taxon>Streptophyta</taxon>
        <taxon>Embryophyta</taxon>
        <taxon>Tracheophyta</taxon>
        <taxon>Spermatophyta</taxon>
        <taxon>Magnoliopsida</taxon>
        <taxon>eudicotyledons</taxon>
        <taxon>Gunneridae</taxon>
        <taxon>Pentapetalae</taxon>
        <taxon>rosids</taxon>
        <taxon>malvids</taxon>
        <taxon>Brassicales</taxon>
        <taxon>Brassicaceae</taxon>
        <taxon>Coluteocarpeae</taxon>
        <taxon>Noccaea</taxon>
    </lineage>
</organism>
<sequence>MGDIIGHKDRQIWSPSQVLQDPLFDHSNKHQLQKSVKNHHHHHHHHPGSGGFRRPGAPPLRENFALNYNTGQKHRNNWQRSKGEERMQAFFLVSPGRTTAGTGVFLPATASHPPTKKPACSPVLLPARVVQALNLNVHNNGIHISPRSEIRENDSKKKNSEMVETPVNIEFETPIDSPEKLLPEEWIY</sequence>
<dbReference type="PANTHER" id="PTHR33356:SF13">
    <property type="entry name" value="DUF4005 DOMAIN-CONTAINING PROTEIN"/>
    <property type="match status" value="1"/>
</dbReference>
<evidence type="ECO:0000313" key="2">
    <source>
        <dbReference type="EMBL" id="JAU15018.1"/>
    </source>
</evidence>
<accession>A0A1J3D4U6</accession>